<dbReference type="InterPro" id="IPR006311">
    <property type="entry name" value="TAT_signal"/>
</dbReference>
<dbReference type="InterPro" id="IPR013766">
    <property type="entry name" value="Thioredoxin_domain"/>
</dbReference>
<dbReference type="Pfam" id="PF08534">
    <property type="entry name" value="Redoxin"/>
    <property type="match status" value="1"/>
</dbReference>
<feature type="domain" description="Thioredoxin" evidence="1">
    <location>
        <begin position="33"/>
        <end position="178"/>
    </location>
</feature>
<sequence>MQPLSRRKILEGGLLGAAAGAGLLALAGRALALDNGKPLPEFQGIETWLGGEATTVEAQRGRVVAVHIWTFACINCQRTLPSVIDLHRKYAAQGLTIIGVHTPEFAYEHDIGNIRAAIARHGIPYRVAVDNEYKTWRAYDNEYWPHLFIADRGGRLRYDHIGEGAYERNEQVVRQLLAEKA</sequence>
<dbReference type="PATRIC" id="fig|1183438.3.peg.3556"/>
<name>U5QQB5_GLOK1</name>
<dbReference type="InterPro" id="IPR050553">
    <property type="entry name" value="Thioredoxin_ResA/DsbE_sf"/>
</dbReference>
<dbReference type="RefSeq" id="WP_023175176.1">
    <property type="nucleotide sequence ID" value="NC_022600.1"/>
</dbReference>
<dbReference type="InterPro" id="IPR036249">
    <property type="entry name" value="Thioredoxin-like_sf"/>
</dbReference>
<proteinExistence type="predicted"/>
<organism evidence="2 3">
    <name type="scientific">Gloeobacter kilaueensis (strain ATCC BAA-2537 / CCAP 1431/1 / ULC 316 / JS1)</name>
    <dbReference type="NCBI Taxonomy" id="1183438"/>
    <lineage>
        <taxon>Bacteria</taxon>
        <taxon>Bacillati</taxon>
        <taxon>Cyanobacteriota</taxon>
        <taxon>Cyanophyceae</taxon>
        <taxon>Gloeobacterales</taxon>
        <taxon>Gloeobacteraceae</taxon>
        <taxon>Gloeobacter</taxon>
    </lineage>
</organism>
<dbReference type="PANTHER" id="PTHR42852:SF13">
    <property type="entry name" value="PROTEIN DIPZ"/>
    <property type="match status" value="1"/>
</dbReference>
<reference evidence="2 3" key="1">
    <citation type="journal article" date="2013" name="PLoS ONE">
        <title>Cultivation and Complete Genome Sequencing of Gloeobacter kilaueensis sp. nov., from a Lava Cave in Kilauea Caldera, Hawai'i.</title>
        <authorList>
            <person name="Saw J.H."/>
            <person name="Schatz M."/>
            <person name="Brown M.V."/>
            <person name="Kunkel D.D."/>
            <person name="Foster J.S."/>
            <person name="Shick H."/>
            <person name="Christensen S."/>
            <person name="Hou S."/>
            <person name="Wan X."/>
            <person name="Donachie S.P."/>
        </authorList>
    </citation>
    <scope>NUCLEOTIDE SEQUENCE [LARGE SCALE GENOMIC DNA]</scope>
    <source>
        <strain evidence="3">JS</strain>
    </source>
</reference>
<evidence type="ECO:0000313" key="3">
    <source>
        <dbReference type="Proteomes" id="UP000017396"/>
    </source>
</evidence>
<evidence type="ECO:0000259" key="1">
    <source>
        <dbReference type="PROSITE" id="PS51352"/>
    </source>
</evidence>
<dbReference type="EMBL" id="CP003587">
    <property type="protein sequence ID" value="AGY59865.1"/>
    <property type="molecule type" value="Genomic_DNA"/>
</dbReference>
<dbReference type="STRING" id="1183438.GKIL_3619"/>
<dbReference type="HOGENOM" id="CLU_042529_8_0_3"/>
<dbReference type="SUPFAM" id="SSF52833">
    <property type="entry name" value="Thioredoxin-like"/>
    <property type="match status" value="1"/>
</dbReference>
<protein>
    <submittedName>
        <fullName evidence="2">Thiol-disulfide oxidoreductase</fullName>
    </submittedName>
</protein>
<gene>
    <name evidence="2" type="ORF">GKIL_3619</name>
</gene>
<dbReference type="eggNOG" id="COG0526">
    <property type="taxonomic scope" value="Bacteria"/>
</dbReference>
<dbReference type="InterPro" id="IPR013740">
    <property type="entry name" value="Redoxin"/>
</dbReference>
<dbReference type="PROSITE" id="PS51318">
    <property type="entry name" value="TAT"/>
    <property type="match status" value="1"/>
</dbReference>
<evidence type="ECO:0000313" key="2">
    <source>
        <dbReference type="EMBL" id="AGY59865.1"/>
    </source>
</evidence>
<dbReference type="PROSITE" id="PS51352">
    <property type="entry name" value="THIOREDOXIN_2"/>
    <property type="match status" value="1"/>
</dbReference>
<dbReference type="PANTHER" id="PTHR42852">
    <property type="entry name" value="THIOL:DISULFIDE INTERCHANGE PROTEIN DSBE"/>
    <property type="match status" value="1"/>
</dbReference>
<dbReference type="Gene3D" id="3.40.30.10">
    <property type="entry name" value="Glutaredoxin"/>
    <property type="match status" value="1"/>
</dbReference>
<dbReference type="KEGG" id="glj:GKIL_3619"/>
<accession>U5QQB5</accession>
<dbReference type="AlphaFoldDB" id="U5QQB5"/>
<dbReference type="GO" id="GO:0016491">
    <property type="term" value="F:oxidoreductase activity"/>
    <property type="evidence" value="ECO:0007669"/>
    <property type="project" value="InterPro"/>
</dbReference>
<keyword evidence="3" id="KW-1185">Reference proteome</keyword>
<dbReference type="Proteomes" id="UP000017396">
    <property type="component" value="Chromosome"/>
</dbReference>